<gene>
    <name evidence="1" type="ORF">AKO1_007757</name>
</gene>
<accession>A0AAW2YQ84</accession>
<proteinExistence type="predicted"/>
<dbReference type="AlphaFoldDB" id="A0AAW2YQ84"/>
<evidence type="ECO:0000313" key="2">
    <source>
        <dbReference type="Proteomes" id="UP001431209"/>
    </source>
</evidence>
<organism evidence="1 2">
    <name type="scientific">Acrasis kona</name>
    <dbReference type="NCBI Taxonomy" id="1008807"/>
    <lineage>
        <taxon>Eukaryota</taxon>
        <taxon>Discoba</taxon>
        <taxon>Heterolobosea</taxon>
        <taxon>Tetramitia</taxon>
        <taxon>Eutetramitia</taxon>
        <taxon>Acrasidae</taxon>
        <taxon>Acrasis</taxon>
    </lineage>
</organism>
<dbReference type="Proteomes" id="UP001431209">
    <property type="component" value="Unassembled WGS sequence"/>
</dbReference>
<evidence type="ECO:0000313" key="1">
    <source>
        <dbReference type="EMBL" id="KAL0479538.1"/>
    </source>
</evidence>
<reference evidence="1 2" key="1">
    <citation type="submission" date="2024-03" db="EMBL/GenBank/DDBJ databases">
        <title>The Acrasis kona genome and developmental transcriptomes reveal deep origins of eukaryotic multicellular pathways.</title>
        <authorList>
            <person name="Sheikh S."/>
            <person name="Fu C.-J."/>
            <person name="Brown M.W."/>
            <person name="Baldauf S.L."/>
        </authorList>
    </citation>
    <scope>NUCLEOTIDE SEQUENCE [LARGE SCALE GENOMIC DNA]</scope>
    <source>
        <strain evidence="1 2">ATCC MYA-3509</strain>
    </source>
</reference>
<name>A0AAW2YQ84_9EUKA</name>
<protein>
    <submittedName>
        <fullName evidence="1">Uncharacterized protein</fullName>
    </submittedName>
</protein>
<sequence>MNNQNYSKILLDVDRKVDGKLPNMPPRSVEVIVLLGNGLKEYIGEYNYHLLKKREEGISLDDSFADLMRHHNSSLPKLELDELGVESRSGVVITIENGGDDSV</sequence>
<keyword evidence="2" id="KW-1185">Reference proteome</keyword>
<dbReference type="EMBL" id="JAOPGA020000576">
    <property type="protein sequence ID" value="KAL0479538.1"/>
    <property type="molecule type" value="Genomic_DNA"/>
</dbReference>
<comment type="caution">
    <text evidence="1">The sequence shown here is derived from an EMBL/GenBank/DDBJ whole genome shotgun (WGS) entry which is preliminary data.</text>
</comment>
<feature type="non-terminal residue" evidence="1">
    <location>
        <position position="103"/>
    </location>
</feature>